<reference evidence="2" key="1">
    <citation type="submission" date="2021-01" db="EMBL/GenBank/DDBJ databases">
        <title>Genome public.</title>
        <authorList>
            <person name="Liu C."/>
            <person name="Sun Q."/>
        </authorList>
    </citation>
    <scope>NUCLEOTIDE SEQUENCE [LARGE SCALE GENOMIC DNA]</scope>
    <source>
        <strain evidence="2">YIM B02505</strain>
    </source>
</reference>
<evidence type="ECO:0000313" key="1">
    <source>
        <dbReference type="EMBL" id="MBK1809164.1"/>
    </source>
</evidence>
<evidence type="ECO:0000313" key="2">
    <source>
        <dbReference type="Proteomes" id="UP000596739"/>
    </source>
</evidence>
<organism evidence="1 2">
    <name type="scientific">Clostridium yunnanense</name>
    <dbReference type="NCBI Taxonomy" id="2800325"/>
    <lineage>
        <taxon>Bacteria</taxon>
        <taxon>Bacillati</taxon>
        <taxon>Bacillota</taxon>
        <taxon>Clostridia</taxon>
        <taxon>Eubacteriales</taxon>
        <taxon>Clostridiaceae</taxon>
        <taxon>Clostridium</taxon>
    </lineage>
</organism>
<dbReference type="Gene3D" id="1.10.287.440">
    <property type="match status" value="1"/>
</dbReference>
<keyword evidence="2" id="KW-1185">Reference proteome</keyword>
<gene>
    <name evidence="1" type="ORF">JHL18_00685</name>
</gene>
<comment type="caution">
    <text evidence="1">The sequence shown here is derived from an EMBL/GenBank/DDBJ whole genome shotgun (WGS) entry which is preliminary data.</text>
</comment>
<dbReference type="Proteomes" id="UP000596739">
    <property type="component" value="Unassembled WGS sequence"/>
</dbReference>
<sequence>MGKVIQFKQATKRLDKANLIDEYINLEFKIEQLAEDIELSESYNEFYKHYKTEEEYNRCNEDIEDKKDLLDLMKIRYEFLKEII</sequence>
<dbReference type="RefSeq" id="WP_200265711.1">
    <property type="nucleotide sequence ID" value="NZ_JAENHN010000002.1"/>
</dbReference>
<protein>
    <submittedName>
        <fullName evidence="1">Uncharacterized protein</fullName>
    </submittedName>
</protein>
<name>A0ABS1EIG0_9CLOT</name>
<dbReference type="EMBL" id="JAENHN010000002">
    <property type="protein sequence ID" value="MBK1809164.1"/>
    <property type="molecule type" value="Genomic_DNA"/>
</dbReference>
<proteinExistence type="predicted"/>
<dbReference type="InterPro" id="IPR024050">
    <property type="entry name" value="AICAR_Tfase_insert_dom_sf"/>
</dbReference>
<accession>A0ABS1EIG0</accession>